<evidence type="ECO:0000313" key="11">
    <source>
        <dbReference type="EMBL" id="NHM03904.1"/>
    </source>
</evidence>
<evidence type="ECO:0000256" key="7">
    <source>
        <dbReference type="SAM" id="Coils"/>
    </source>
</evidence>
<dbReference type="PANTHER" id="PTHR45625">
    <property type="entry name" value="PEPTIDYL-PROLYL CIS-TRANS ISOMERASE-RELATED"/>
    <property type="match status" value="1"/>
</dbReference>
<dbReference type="RefSeq" id="WP_166235904.1">
    <property type="nucleotide sequence ID" value="NZ_JAAJBV010000002.1"/>
</dbReference>
<dbReference type="PANTHER" id="PTHR45625:SF4">
    <property type="entry name" value="PEPTIDYLPROLYL ISOMERASE DOMAIN AND WD REPEAT-CONTAINING PROTEIN 1"/>
    <property type="match status" value="1"/>
</dbReference>
<dbReference type="EC" id="5.2.1.8" evidence="3 6"/>
<feature type="domain" description="PPIase cyclophilin-type" evidence="10">
    <location>
        <begin position="37"/>
        <end position="168"/>
    </location>
</feature>
<protein>
    <recommendedName>
        <fullName evidence="3 6">peptidylprolyl isomerase</fullName>
        <ecNumber evidence="3 6">5.2.1.8</ecNumber>
    </recommendedName>
</protein>
<reference evidence="11 12" key="1">
    <citation type="submission" date="2020-02" db="EMBL/GenBank/DDBJ databases">
        <authorList>
            <person name="Chen W.-M."/>
        </authorList>
    </citation>
    <scope>NUCLEOTIDE SEQUENCE [LARGE SCALE GENOMIC DNA]</scope>
    <source>
        <strain evidence="11 12">TWA-26</strain>
    </source>
</reference>
<evidence type="ECO:0000256" key="1">
    <source>
        <dbReference type="ARBA" id="ARBA00000971"/>
    </source>
</evidence>
<comment type="caution">
    <text evidence="11">The sequence shown here is derived from an EMBL/GenBank/DDBJ whole genome shotgun (WGS) entry which is preliminary data.</text>
</comment>
<gene>
    <name evidence="11" type="ORF">G4L40_04200</name>
</gene>
<feature type="coiled-coil region" evidence="7">
    <location>
        <begin position="211"/>
        <end position="243"/>
    </location>
</feature>
<evidence type="ECO:0000256" key="5">
    <source>
        <dbReference type="ARBA" id="ARBA00023235"/>
    </source>
</evidence>
<comment type="similarity">
    <text evidence="2">Belongs to the cyclophilin-type PPIase family.</text>
</comment>
<dbReference type="InterPro" id="IPR020892">
    <property type="entry name" value="Cyclophilin-type_PPIase_CS"/>
</dbReference>
<evidence type="ECO:0000256" key="4">
    <source>
        <dbReference type="ARBA" id="ARBA00023110"/>
    </source>
</evidence>
<keyword evidence="12" id="KW-1185">Reference proteome</keyword>
<feature type="signal peptide" evidence="8">
    <location>
        <begin position="1"/>
        <end position="20"/>
    </location>
</feature>
<evidence type="ECO:0000256" key="3">
    <source>
        <dbReference type="ARBA" id="ARBA00013194"/>
    </source>
</evidence>
<keyword evidence="5 6" id="KW-0413">Isomerase</keyword>
<evidence type="ECO:0000256" key="6">
    <source>
        <dbReference type="PROSITE-ProRule" id="PRU00277"/>
    </source>
</evidence>
<dbReference type="PROSITE" id="PS50059">
    <property type="entry name" value="FKBP_PPIASE"/>
    <property type="match status" value="1"/>
</dbReference>
<accession>A0ABX0IA03</accession>
<comment type="catalytic activity">
    <reaction evidence="1 6">
        <text>[protein]-peptidylproline (omega=180) = [protein]-peptidylproline (omega=0)</text>
        <dbReference type="Rhea" id="RHEA:16237"/>
        <dbReference type="Rhea" id="RHEA-COMP:10747"/>
        <dbReference type="Rhea" id="RHEA-COMP:10748"/>
        <dbReference type="ChEBI" id="CHEBI:83833"/>
        <dbReference type="ChEBI" id="CHEBI:83834"/>
        <dbReference type="EC" id="5.2.1.8"/>
    </reaction>
</comment>
<feature type="domain" description="PPIase FKBP-type" evidence="9">
    <location>
        <begin position="285"/>
        <end position="391"/>
    </location>
</feature>
<dbReference type="InterPro" id="IPR044666">
    <property type="entry name" value="Cyclophilin_A-like"/>
</dbReference>
<dbReference type="InterPro" id="IPR046357">
    <property type="entry name" value="PPIase_dom_sf"/>
</dbReference>
<evidence type="ECO:0000259" key="10">
    <source>
        <dbReference type="PROSITE" id="PS50072"/>
    </source>
</evidence>
<dbReference type="SUPFAM" id="SSF54534">
    <property type="entry name" value="FKBP-like"/>
    <property type="match status" value="1"/>
</dbReference>
<keyword evidence="4 6" id="KW-0697">Rotamase</keyword>
<dbReference type="InterPro" id="IPR001179">
    <property type="entry name" value="PPIase_FKBP_dom"/>
</dbReference>
<dbReference type="Pfam" id="PF00254">
    <property type="entry name" value="FKBP_C"/>
    <property type="match status" value="1"/>
</dbReference>
<keyword evidence="7" id="KW-0175">Coiled coil</keyword>
<dbReference type="InterPro" id="IPR029000">
    <property type="entry name" value="Cyclophilin-like_dom_sf"/>
</dbReference>
<dbReference type="Gene3D" id="2.40.100.10">
    <property type="entry name" value="Cyclophilin-like"/>
    <property type="match status" value="1"/>
</dbReference>
<keyword evidence="8" id="KW-0732">Signal</keyword>
<dbReference type="SUPFAM" id="SSF50891">
    <property type="entry name" value="Cyclophilin-like"/>
    <property type="match status" value="1"/>
</dbReference>
<organism evidence="11 12">
    <name type="scientific">Flavobacterium celericrescens</name>
    <dbReference type="NCBI Taxonomy" id="2709780"/>
    <lineage>
        <taxon>Bacteria</taxon>
        <taxon>Pseudomonadati</taxon>
        <taxon>Bacteroidota</taxon>
        <taxon>Flavobacteriia</taxon>
        <taxon>Flavobacteriales</taxon>
        <taxon>Flavobacteriaceae</taxon>
        <taxon>Flavobacterium</taxon>
    </lineage>
</organism>
<evidence type="ECO:0000313" key="12">
    <source>
        <dbReference type="Proteomes" id="UP000761423"/>
    </source>
</evidence>
<dbReference type="PROSITE" id="PS50072">
    <property type="entry name" value="CSA_PPIASE_2"/>
    <property type="match status" value="1"/>
</dbReference>
<dbReference type="CDD" id="cd00317">
    <property type="entry name" value="cyclophilin"/>
    <property type="match status" value="1"/>
</dbReference>
<dbReference type="Pfam" id="PF00160">
    <property type="entry name" value="Pro_isomerase"/>
    <property type="match status" value="1"/>
</dbReference>
<dbReference type="InterPro" id="IPR002130">
    <property type="entry name" value="Cyclophilin-type_PPIase_dom"/>
</dbReference>
<dbReference type="GO" id="GO:0016853">
    <property type="term" value="F:isomerase activity"/>
    <property type="evidence" value="ECO:0007669"/>
    <property type="project" value="UniProtKB-KW"/>
</dbReference>
<dbReference type="Proteomes" id="UP000761423">
    <property type="component" value="Unassembled WGS sequence"/>
</dbReference>
<proteinExistence type="inferred from homology"/>
<dbReference type="PRINTS" id="PR00153">
    <property type="entry name" value="CSAPPISMRASE"/>
</dbReference>
<evidence type="ECO:0000256" key="2">
    <source>
        <dbReference type="ARBA" id="ARBA00007365"/>
    </source>
</evidence>
<feature type="chain" id="PRO_5045696256" description="peptidylprolyl isomerase" evidence="8">
    <location>
        <begin position="21"/>
        <end position="393"/>
    </location>
</feature>
<name>A0ABX0IA03_9FLAO</name>
<dbReference type="EMBL" id="JAAJBV010000002">
    <property type="protein sequence ID" value="NHM03904.1"/>
    <property type="molecule type" value="Genomic_DNA"/>
</dbReference>
<sequence length="393" mass="42741">MKQLLKITLAILGFATLGYAQDKNQDGIFAEINTTKGKIVVALEFKKTPITVANFISLAEGTNTQVKEAKKGKPYYNGLNFHRVIANFMIQGGCPDGNGSGDPGYKFTDEITDLTHEGPGVLSMANAGAGTNGSQFFITHKETGWLNGKHTVFGHVISGQEVVDKIAQGDVINSVVIIRNGKEAKKFKAEKVFAEYFSKKEENDKIQATKNDAARKLLAEIAAEKQKKQAELEAQKRKEIEGKLVTVKAEKVASFNAMKATATKSPSGLQYVITKKGDGKKPVEGTDIYIHYAGYFEDGSLFDSSYEDVSKLYGKFDQNRAAQNGYAPFPFKFGNKGGLIPGFLEGVNMMSYGDKLTLFIPSNLGYGEKGAGGVIPPNANLIFEVEILESQTK</sequence>
<dbReference type="PROSITE" id="PS00170">
    <property type="entry name" value="CSA_PPIASE_1"/>
    <property type="match status" value="1"/>
</dbReference>
<dbReference type="Gene3D" id="3.10.50.40">
    <property type="match status" value="1"/>
</dbReference>
<evidence type="ECO:0000259" key="9">
    <source>
        <dbReference type="PROSITE" id="PS50059"/>
    </source>
</evidence>
<evidence type="ECO:0000256" key="8">
    <source>
        <dbReference type="SAM" id="SignalP"/>
    </source>
</evidence>